<organism evidence="2 3">
    <name type="scientific">Ampelomyces quisqualis</name>
    <name type="common">Powdery mildew agent</name>
    <dbReference type="NCBI Taxonomy" id="50730"/>
    <lineage>
        <taxon>Eukaryota</taxon>
        <taxon>Fungi</taxon>
        <taxon>Dikarya</taxon>
        <taxon>Ascomycota</taxon>
        <taxon>Pezizomycotina</taxon>
        <taxon>Dothideomycetes</taxon>
        <taxon>Pleosporomycetidae</taxon>
        <taxon>Pleosporales</taxon>
        <taxon>Pleosporineae</taxon>
        <taxon>Phaeosphaeriaceae</taxon>
        <taxon>Ampelomyces</taxon>
    </lineage>
</organism>
<evidence type="ECO:0008006" key="4">
    <source>
        <dbReference type="Google" id="ProtNLM"/>
    </source>
</evidence>
<evidence type="ECO:0000313" key="2">
    <source>
        <dbReference type="EMBL" id="KAF1912915.1"/>
    </source>
</evidence>
<sequence>MGLFKLLTLAMATTVTASTFHPGPPAAPSNATEPQVSITTIASTTTIVKGPATEQPSVIVSSSAAEIVTSVVTSAILPTDVPVDSSTWVHLSSFEAPANNHTSTTTEVVASSALASGASSSIIVTQSANSTYHSATASGSATSTAGPVSAGKKVKVGAFVGLAALMAGVFGA</sequence>
<dbReference type="EMBL" id="ML979139">
    <property type="protein sequence ID" value="KAF1912915.1"/>
    <property type="molecule type" value="Genomic_DNA"/>
</dbReference>
<keyword evidence="3" id="KW-1185">Reference proteome</keyword>
<evidence type="ECO:0000256" key="1">
    <source>
        <dbReference type="SAM" id="SignalP"/>
    </source>
</evidence>
<accession>A0A6A5QBK0</accession>
<proteinExistence type="predicted"/>
<feature type="signal peptide" evidence="1">
    <location>
        <begin position="1"/>
        <end position="17"/>
    </location>
</feature>
<protein>
    <recommendedName>
        <fullName evidence="4">GPI anchored protein</fullName>
    </recommendedName>
</protein>
<dbReference type="Proteomes" id="UP000800096">
    <property type="component" value="Unassembled WGS sequence"/>
</dbReference>
<gene>
    <name evidence="2" type="ORF">BDU57DRAFT_521518</name>
</gene>
<name>A0A6A5QBK0_AMPQU</name>
<feature type="chain" id="PRO_5025465248" description="GPI anchored protein" evidence="1">
    <location>
        <begin position="18"/>
        <end position="172"/>
    </location>
</feature>
<dbReference type="AlphaFoldDB" id="A0A6A5QBK0"/>
<evidence type="ECO:0000313" key="3">
    <source>
        <dbReference type="Proteomes" id="UP000800096"/>
    </source>
</evidence>
<reference evidence="2" key="1">
    <citation type="journal article" date="2020" name="Stud. Mycol.">
        <title>101 Dothideomycetes genomes: a test case for predicting lifestyles and emergence of pathogens.</title>
        <authorList>
            <person name="Haridas S."/>
            <person name="Albert R."/>
            <person name="Binder M."/>
            <person name="Bloem J."/>
            <person name="Labutti K."/>
            <person name="Salamov A."/>
            <person name="Andreopoulos B."/>
            <person name="Baker S."/>
            <person name="Barry K."/>
            <person name="Bills G."/>
            <person name="Bluhm B."/>
            <person name="Cannon C."/>
            <person name="Castanera R."/>
            <person name="Culley D."/>
            <person name="Daum C."/>
            <person name="Ezra D."/>
            <person name="Gonzalez J."/>
            <person name="Henrissat B."/>
            <person name="Kuo A."/>
            <person name="Liang C."/>
            <person name="Lipzen A."/>
            <person name="Lutzoni F."/>
            <person name="Magnuson J."/>
            <person name="Mondo S."/>
            <person name="Nolan M."/>
            <person name="Ohm R."/>
            <person name="Pangilinan J."/>
            <person name="Park H.-J."/>
            <person name="Ramirez L."/>
            <person name="Alfaro M."/>
            <person name="Sun H."/>
            <person name="Tritt A."/>
            <person name="Yoshinaga Y."/>
            <person name="Zwiers L.-H."/>
            <person name="Turgeon B."/>
            <person name="Goodwin S."/>
            <person name="Spatafora J."/>
            <person name="Crous P."/>
            <person name="Grigoriev I."/>
        </authorList>
    </citation>
    <scope>NUCLEOTIDE SEQUENCE</scope>
    <source>
        <strain evidence="2">HMLAC05119</strain>
    </source>
</reference>
<keyword evidence="1" id="KW-0732">Signal</keyword>